<organism evidence="1 2">
    <name type="scientific">Methylobacterium pseudosasicola</name>
    <dbReference type="NCBI Taxonomy" id="582667"/>
    <lineage>
        <taxon>Bacteria</taxon>
        <taxon>Pseudomonadati</taxon>
        <taxon>Pseudomonadota</taxon>
        <taxon>Alphaproteobacteria</taxon>
        <taxon>Hyphomicrobiales</taxon>
        <taxon>Methylobacteriaceae</taxon>
        <taxon>Methylobacterium</taxon>
    </lineage>
</organism>
<evidence type="ECO:0000313" key="2">
    <source>
        <dbReference type="Proteomes" id="UP000199048"/>
    </source>
</evidence>
<keyword evidence="2" id="KW-1185">Reference proteome</keyword>
<protein>
    <submittedName>
        <fullName evidence="1">Uncharacterized protein</fullName>
    </submittedName>
</protein>
<evidence type="ECO:0000313" key="1">
    <source>
        <dbReference type="EMBL" id="SFL61991.1"/>
    </source>
</evidence>
<accession>A0A1I4J6Y9</accession>
<dbReference type="STRING" id="582667.SAMN05192568_1007156"/>
<name>A0A1I4J6Y9_9HYPH</name>
<reference evidence="2" key="1">
    <citation type="submission" date="2016-10" db="EMBL/GenBank/DDBJ databases">
        <authorList>
            <person name="Varghese N."/>
            <person name="Submissions S."/>
        </authorList>
    </citation>
    <scope>NUCLEOTIDE SEQUENCE [LARGE SCALE GENOMIC DNA]</scope>
    <source>
        <strain evidence="2">BL36</strain>
    </source>
</reference>
<gene>
    <name evidence="1" type="ORF">SAMN05192568_1007156</name>
</gene>
<dbReference type="Proteomes" id="UP000199048">
    <property type="component" value="Unassembled WGS sequence"/>
</dbReference>
<dbReference type="EMBL" id="FOTK01000007">
    <property type="protein sequence ID" value="SFL61991.1"/>
    <property type="molecule type" value="Genomic_DNA"/>
</dbReference>
<proteinExistence type="predicted"/>
<dbReference type="AlphaFoldDB" id="A0A1I4J6Y9"/>
<sequence>MLKPNGQVFIDWPFLQPVHGYPSHFFNATREGLVSLFEDNGFKTDLAFTGAHQTAAYTIQWILGRFAHHLKDPQLRHEFAQMKVSDLVSMDQQDPLWWKFLNALPPDAFSELACGNMLVATKAAS</sequence>